<gene>
    <name evidence="9" type="ordered locus">Rumal_3821</name>
</gene>
<dbReference type="GO" id="GO:0015074">
    <property type="term" value="P:DNA integration"/>
    <property type="evidence" value="ECO:0007669"/>
    <property type="project" value="UniProtKB-KW"/>
</dbReference>
<feature type="domain" description="Tyr recombinase" evidence="7">
    <location>
        <begin position="163"/>
        <end position="355"/>
    </location>
</feature>
<dbReference type="OrthoDB" id="111144at2"/>
<dbReference type="HOGENOM" id="CLU_027562_17_1_9"/>
<dbReference type="Pfam" id="PF00589">
    <property type="entry name" value="Phage_integrase"/>
    <property type="match status" value="1"/>
</dbReference>
<geneLocation type="plasmid" evidence="9 10">
    <name>pRUMAL02</name>
</geneLocation>
<dbReference type="Gene3D" id="1.10.443.10">
    <property type="entry name" value="Intergrase catalytic core"/>
    <property type="match status" value="1"/>
</dbReference>
<dbReference type="GO" id="GO:0006310">
    <property type="term" value="P:DNA recombination"/>
    <property type="evidence" value="ECO:0007669"/>
    <property type="project" value="UniProtKB-KW"/>
</dbReference>
<evidence type="ECO:0000259" key="8">
    <source>
        <dbReference type="PROSITE" id="PS51900"/>
    </source>
</evidence>
<dbReference type="InterPro" id="IPR010998">
    <property type="entry name" value="Integrase_recombinase_N"/>
</dbReference>
<dbReference type="PROSITE" id="PS51898">
    <property type="entry name" value="TYR_RECOMBINASE"/>
    <property type="match status" value="1"/>
</dbReference>
<dbReference type="InterPro" id="IPR002104">
    <property type="entry name" value="Integrase_catalytic"/>
</dbReference>
<feature type="domain" description="Core-binding (CB)" evidence="8">
    <location>
        <begin position="61"/>
        <end position="143"/>
    </location>
</feature>
<dbReference type="InterPro" id="IPR044068">
    <property type="entry name" value="CB"/>
</dbReference>
<proteinExistence type="inferred from homology"/>
<evidence type="ECO:0000256" key="6">
    <source>
        <dbReference type="PROSITE-ProRule" id="PRU01248"/>
    </source>
</evidence>
<accession>E6UKQ5</accession>
<dbReference type="KEGG" id="ral:Rumal_3821"/>
<dbReference type="InterPro" id="IPR013762">
    <property type="entry name" value="Integrase-like_cat_sf"/>
</dbReference>
<evidence type="ECO:0000256" key="4">
    <source>
        <dbReference type="ARBA" id="ARBA00023125"/>
    </source>
</evidence>
<dbReference type="EMBL" id="CP002405">
    <property type="protein sequence ID" value="ADU24251.1"/>
    <property type="molecule type" value="Genomic_DNA"/>
</dbReference>
<evidence type="ECO:0000256" key="2">
    <source>
        <dbReference type="ARBA" id="ARBA00008857"/>
    </source>
</evidence>
<keyword evidence="3" id="KW-0229">DNA integration</keyword>
<evidence type="ECO:0000256" key="1">
    <source>
        <dbReference type="ARBA" id="ARBA00003283"/>
    </source>
</evidence>
<dbReference type="SUPFAM" id="SSF56349">
    <property type="entry name" value="DNA breaking-rejoining enzymes"/>
    <property type="match status" value="1"/>
</dbReference>
<dbReference type="Gene3D" id="1.10.150.130">
    <property type="match status" value="1"/>
</dbReference>
<dbReference type="GO" id="GO:0003677">
    <property type="term" value="F:DNA binding"/>
    <property type="evidence" value="ECO:0007669"/>
    <property type="project" value="UniProtKB-UniRule"/>
</dbReference>
<name>E6UKQ5_RUMA7</name>
<keyword evidence="5" id="KW-0233">DNA recombination</keyword>
<dbReference type="PROSITE" id="PS51900">
    <property type="entry name" value="CB"/>
    <property type="match status" value="1"/>
</dbReference>
<comment type="similarity">
    <text evidence="2">Belongs to the 'phage' integrase family.</text>
</comment>
<protein>
    <submittedName>
        <fullName evidence="9">Integrase family protein</fullName>
    </submittedName>
</protein>
<dbReference type="CDD" id="cd01189">
    <property type="entry name" value="INT_ICEBs1_C_like"/>
    <property type="match status" value="1"/>
</dbReference>
<dbReference type="RefSeq" id="WP_013483792.1">
    <property type="nucleotide sequence ID" value="NC_014825.1"/>
</dbReference>
<keyword evidence="9" id="KW-0614">Plasmid</keyword>
<evidence type="ECO:0000313" key="9">
    <source>
        <dbReference type="EMBL" id="ADU24251.1"/>
    </source>
</evidence>
<dbReference type="PANTHER" id="PTHR30349">
    <property type="entry name" value="PHAGE INTEGRASE-RELATED"/>
    <property type="match status" value="1"/>
</dbReference>
<evidence type="ECO:0000313" key="10">
    <source>
        <dbReference type="Proteomes" id="UP000006919"/>
    </source>
</evidence>
<comment type="function">
    <text evidence="1">Site-specific tyrosine recombinase, which acts by catalyzing the cutting and rejoining of the recombining DNA molecules.</text>
</comment>
<organism evidence="9 10">
    <name type="scientific">Ruminococcus albus (strain ATCC 27210 / DSM 20455 / JCM 14654 / NCDO 2250 / 7)</name>
    <dbReference type="NCBI Taxonomy" id="697329"/>
    <lineage>
        <taxon>Bacteria</taxon>
        <taxon>Bacillati</taxon>
        <taxon>Bacillota</taxon>
        <taxon>Clostridia</taxon>
        <taxon>Eubacteriales</taxon>
        <taxon>Oscillospiraceae</taxon>
        <taxon>Ruminococcus</taxon>
    </lineage>
</organism>
<dbReference type="Pfam" id="PF14659">
    <property type="entry name" value="Phage_int_SAM_3"/>
    <property type="match status" value="1"/>
</dbReference>
<dbReference type="PANTHER" id="PTHR30349:SF64">
    <property type="entry name" value="PROPHAGE INTEGRASE INTD-RELATED"/>
    <property type="match status" value="1"/>
</dbReference>
<dbReference type="Proteomes" id="UP000006919">
    <property type="component" value="Plasmid pRUMAL02"/>
</dbReference>
<dbReference type="InterPro" id="IPR004107">
    <property type="entry name" value="Integrase_SAM-like_N"/>
</dbReference>
<dbReference type="InterPro" id="IPR050090">
    <property type="entry name" value="Tyrosine_recombinase_XerCD"/>
</dbReference>
<evidence type="ECO:0000256" key="5">
    <source>
        <dbReference type="ARBA" id="ARBA00023172"/>
    </source>
</evidence>
<dbReference type="InterPro" id="IPR011010">
    <property type="entry name" value="DNA_brk_join_enz"/>
</dbReference>
<evidence type="ECO:0000259" key="7">
    <source>
        <dbReference type="PROSITE" id="PS51898"/>
    </source>
</evidence>
<sequence length="359" mass="41201">MNTLNIYARKDGRYEGRVYLGKDENGKRRYKSYYGATAEEVRRKHELTQFSAVPNIPASKMTIATLAAEWLLSVQNRVKESTLENYRLKLKKHIIPSFGAMNCCAVGSKEIYGFMNAKIGNGLSSRYVSDILVLMKSMFKYAAREYGFKNVFDGITMPKKQSKEVRLLTKDEENKLKSYITEKPTLAGMGIALTMYTGLRVGELCALTWADIDLDYRTLTVKKTMQRIQNHEGGGKTKLIISEPKSEKSRRIIPIPECMIEMLRSFKADDGCFLLTGKDKPMEPRAMQYRFSRLLKKLGLPHIHYHALRHGWASRAIELGFDVKTLSEILGHSSVELTMRLYVHSNFERKRACMDMFSW</sequence>
<keyword evidence="4 6" id="KW-0238">DNA-binding</keyword>
<dbReference type="AlphaFoldDB" id="E6UKQ5"/>
<reference evidence="10" key="1">
    <citation type="journal article" date="2011" name="J. Bacteriol.">
        <title>Complete genome of the cellulolytic ruminal bacterium Ruminococcus albus 7.</title>
        <authorList>
            <person name="Suen G."/>
            <person name="Stevenson D.M."/>
            <person name="Bruce D.C."/>
            <person name="Chertkov O."/>
            <person name="Copeland A."/>
            <person name="Cheng J.F."/>
            <person name="Detter C."/>
            <person name="Detter J.C."/>
            <person name="Goodwin L.A."/>
            <person name="Han C.S."/>
            <person name="Hauser L.J."/>
            <person name="Ivanova N.N."/>
            <person name="Kyrpides N.C."/>
            <person name="Land M.L."/>
            <person name="Lapidus A."/>
            <person name="Lucas S."/>
            <person name="Ovchinnikova G."/>
            <person name="Pitluck S."/>
            <person name="Tapia R."/>
            <person name="Woyke T."/>
            <person name="Boyum J."/>
            <person name="Mead D."/>
            <person name="Weimer P.J."/>
        </authorList>
    </citation>
    <scope>NUCLEOTIDE SEQUENCE [LARGE SCALE GENOMIC DNA]</scope>
    <source>
        <strain evidence="10">ATCC 27210 / DSM 20455 / JCM 14654 / NCDO 2250 / 7</strain>
        <plasmid evidence="10">pRUMAL02</plasmid>
    </source>
</reference>
<evidence type="ECO:0000256" key="3">
    <source>
        <dbReference type="ARBA" id="ARBA00022908"/>
    </source>
</evidence>